<protein>
    <submittedName>
        <fullName evidence="6">DgyrCDS13665</fullName>
    </submittedName>
</protein>
<keyword evidence="4" id="KW-1133">Transmembrane helix</keyword>
<evidence type="ECO:0000256" key="4">
    <source>
        <dbReference type="SAM" id="Phobius"/>
    </source>
</evidence>
<proteinExistence type="inferred from homology"/>
<evidence type="ECO:0000313" key="7">
    <source>
        <dbReference type="Proteomes" id="UP000549394"/>
    </source>
</evidence>
<comment type="similarity">
    <text evidence="2">Belongs to the synaptobrevin family.</text>
</comment>
<dbReference type="InterPro" id="IPR011012">
    <property type="entry name" value="Longin-like_dom_sf"/>
</dbReference>
<dbReference type="EMBL" id="CAJFCJ010000026">
    <property type="protein sequence ID" value="CAD5125448.1"/>
    <property type="molecule type" value="Genomic_DNA"/>
</dbReference>
<organism evidence="6 7">
    <name type="scientific">Dimorphilus gyrociliatus</name>
    <dbReference type="NCBI Taxonomy" id="2664684"/>
    <lineage>
        <taxon>Eukaryota</taxon>
        <taxon>Metazoa</taxon>
        <taxon>Spiralia</taxon>
        <taxon>Lophotrochozoa</taxon>
        <taxon>Annelida</taxon>
        <taxon>Polychaeta</taxon>
        <taxon>Polychaeta incertae sedis</taxon>
        <taxon>Dinophilidae</taxon>
        <taxon>Dimorphilus</taxon>
    </lineage>
</organism>
<feature type="transmembrane region" description="Helical" evidence="4">
    <location>
        <begin position="195"/>
        <end position="218"/>
    </location>
</feature>
<dbReference type="InterPro" id="IPR010908">
    <property type="entry name" value="Longin_dom"/>
</dbReference>
<dbReference type="SUPFAM" id="SSF64356">
    <property type="entry name" value="SNARE-like"/>
    <property type="match status" value="1"/>
</dbReference>
<name>A0A7I8WBE6_9ANNE</name>
<feature type="domain" description="Longin" evidence="5">
    <location>
        <begin position="6"/>
        <end position="121"/>
    </location>
</feature>
<keyword evidence="3 4" id="KW-0472">Membrane</keyword>
<dbReference type="Gene3D" id="3.30.450.50">
    <property type="entry name" value="Longin domain"/>
    <property type="match status" value="1"/>
</dbReference>
<dbReference type="Proteomes" id="UP000549394">
    <property type="component" value="Unassembled WGS sequence"/>
</dbReference>
<comment type="subcellular location">
    <subcellularLocation>
        <location evidence="1">Membrane</location>
    </subcellularLocation>
</comment>
<dbReference type="Pfam" id="PF13774">
    <property type="entry name" value="Longin"/>
    <property type="match status" value="1"/>
</dbReference>
<dbReference type="PROSITE" id="PS50859">
    <property type="entry name" value="LONGIN"/>
    <property type="match status" value="1"/>
</dbReference>
<keyword evidence="4" id="KW-0812">Transmembrane</keyword>
<reference evidence="6 7" key="1">
    <citation type="submission" date="2020-08" db="EMBL/GenBank/DDBJ databases">
        <authorList>
            <person name="Hejnol A."/>
        </authorList>
    </citation>
    <scope>NUCLEOTIDE SEQUENCE [LARGE SCALE GENOMIC DNA]</scope>
</reference>
<comment type="caution">
    <text evidence="6">The sequence shown here is derived from an EMBL/GenBank/DDBJ whole genome shotgun (WGS) entry which is preliminary data.</text>
</comment>
<dbReference type="GO" id="GO:0016020">
    <property type="term" value="C:membrane"/>
    <property type="evidence" value="ECO:0007669"/>
    <property type="project" value="UniProtKB-SubCell"/>
</dbReference>
<gene>
    <name evidence="6" type="ORF">DGYR_LOCUS12823</name>
</gene>
<evidence type="ECO:0000256" key="1">
    <source>
        <dbReference type="ARBA" id="ARBA00004370"/>
    </source>
</evidence>
<keyword evidence="7" id="KW-1185">Reference proteome</keyword>
<evidence type="ECO:0000256" key="3">
    <source>
        <dbReference type="ARBA" id="ARBA00023136"/>
    </source>
</evidence>
<dbReference type="AlphaFoldDB" id="A0A7I8WBE6"/>
<sequence length="228" mass="26869">MIKYVSIWRKKLNLKNDILCQACIDNSQKNLRTYQEKCGKVLKKINLDSGDSFYQKKRHIYYYWVREDLIFMLYIDPNTDKKGAITFLTNVYNEFIRRNLNDKVIYLNPKNRNSMDFQTYLTNELIQAGDNPFYSQPQNIPLIPIQSNKGSLCPINEHSIELNETKIDICEDPKDCQLDLEESDKENMIIKPNRIVNYALIAMTILVFILLCLVIFFLHKLELVGTRL</sequence>
<evidence type="ECO:0000256" key="2">
    <source>
        <dbReference type="ARBA" id="ARBA00008025"/>
    </source>
</evidence>
<evidence type="ECO:0000259" key="5">
    <source>
        <dbReference type="PROSITE" id="PS50859"/>
    </source>
</evidence>
<accession>A0A7I8WBE6</accession>
<evidence type="ECO:0000313" key="6">
    <source>
        <dbReference type="EMBL" id="CAD5125448.1"/>
    </source>
</evidence>